<dbReference type="Proteomes" id="UP001501598">
    <property type="component" value="Unassembled WGS sequence"/>
</dbReference>
<organism evidence="2 3">
    <name type="scientific">Pseudonocardia xishanensis</name>
    <dbReference type="NCBI Taxonomy" id="630995"/>
    <lineage>
        <taxon>Bacteria</taxon>
        <taxon>Bacillati</taxon>
        <taxon>Actinomycetota</taxon>
        <taxon>Actinomycetes</taxon>
        <taxon>Pseudonocardiales</taxon>
        <taxon>Pseudonocardiaceae</taxon>
        <taxon>Pseudonocardia</taxon>
    </lineage>
</organism>
<feature type="coiled-coil region" evidence="1">
    <location>
        <begin position="158"/>
        <end position="220"/>
    </location>
</feature>
<accession>A0ABP8RZ95</accession>
<evidence type="ECO:0000313" key="2">
    <source>
        <dbReference type="EMBL" id="GAA4554810.1"/>
    </source>
</evidence>
<keyword evidence="3" id="KW-1185">Reference proteome</keyword>
<evidence type="ECO:0000313" key="3">
    <source>
        <dbReference type="Proteomes" id="UP001501598"/>
    </source>
</evidence>
<proteinExistence type="predicted"/>
<evidence type="ECO:0000256" key="1">
    <source>
        <dbReference type="SAM" id="Coils"/>
    </source>
</evidence>
<dbReference type="RefSeq" id="WP_345424367.1">
    <property type="nucleotide sequence ID" value="NZ_BAABGT010000086.1"/>
</dbReference>
<name>A0ABP8RZ95_9PSEU</name>
<gene>
    <name evidence="2" type="ORF">GCM10023175_53650</name>
</gene>
<protein>
    <submittedName>
        <fullName evidence="2">Uncharacterized protein</fullName>
    </submittedName>
</protein>
<comment type="caution">
    <text evidence="2">The sequence shown here is derived from an EMBL/GenBank/DDBJ whole genome shotgun (WGS) entry which is preliminary data.</text>
</comment>
<keyword evidence="1" id="KW-0175">Coiled coil</keyword>
<reference evidence="3" key="1">
    <citation type="journal article" date="2019" name="Int. J. Syst. Evol. Microbiol.">
        <title>The Global Catalogue of Microorganisms (GCM) 10K type strain sequencing project: providing services to taxonomists for standard genome sequencing and annotation.</title>
        <authorList>
            <consortium name="The Broad Institute Genomics Platform"/>
            <consortium name="The Broad Institute Genome Sequencing Center for Infectious Disease"/>
            <person name="Wu L."/>
            <person name="Ma J."/>
        </authorList>
    </citation>
    <scope>NUCLEOTIDE SEQUENCE [LARGE SCALE GENOMIC DNA]</scope>
    <source>
        <strain evidence="3">JCM 17906</strain>
    </source>
</reference>
<feature type="coiled-coil region" evidence="1">
    <location>
        <begin position="264"/>
        <end position="306"/>
    </location>
</feature>
<dbReference type="EMBL" id="BAABGT010000086">
    <property type="protein sequence ID" value="GAA4554810.1"/>
    <property type="molecule type" value="Genomic_DNA"/>
</dbReference>
<sequence length="349" mass="37267">MEASSARAEPVDTAAAVGEGGRLCAFRQCRAPLPVSTGRGNRPRYCQDGKTWGPNDLTCKTAEAAFVAVDSLLTADSALTPAVLDQLGQRFDEAQGPLDRLLEAVTTVGRQVGEETGAALAARDRALETAAADRGAREAAEALTAQYRDEVDAAGARAAEAVDLAHAAERARARAEQDAAAASREQLRAEGRLTALTERLQRSDELVEATAAQLAELRDQHATVGATLRLTENTLADERTRTRDLLDAHRTELADRDTAAAAQRAEHEAALRRLQDEAAVAAEAAAQRREADLEALRTEHAATREQLIADHAAQLADLHRRLGATDHELELLRRQLSEAAASADEQTGS</sequence>